<comment type="caution">
    <text evidence="14">The sequence shown here is derived from an EMBL/GenBank/DDBJ whole genome shotgun (WGS) entry which is preliminary data.</text>
</comment>
<evidence type="ECO:0000256" key="5">
    <source>
        <dbReference type="ARBA" id="ARBA00022737"/>
    </source>
</evidence>
<evidence type="ECO:0000259" key="13">
    <source>
        <dbReference type="Pfam" id="PF12894"/>
    </source>
</evidence>
<keyword evidence="5" id="KW-0677">Repeat</keyword>
<evidence type="ECO:0000256" key="11">
    <source>
        <dbReference type="PROSITE-ProRule" id="PRU00221"/>
    </source>
</evidence>
<dbReference type="InterPro" id="IPR001680">
    <property type="entry name" value="WD40_rpt"/>
</dbReference>
<dbReference type="OrthoDB" id="2013972at2759"/>
<feature type="repeat" description="WD" evidence="11">
    <location>
        <begin position="169"/>
        <end position="188"/>
    </location>
</feature>
<evidence type="ECO:0000256" key="10">
    <source>
        <dbReference type="ARBA" id="ARBA00023136"/>
    </source>
</evidence>
<dbReference type="PROSITE" id="PS50082">
    <property type="entry name" value="WD_REPEATS_2"/>
    <property type="match status" value="2"/>
</dbReference>
<dbReference type="Proteomes" id="UP000593567">
    <property type="component" value="Unassembled WGS sequence"/>
</dbReference>
<evidence type="ECO:0000313" key="15">
    <source>
        <dbReference type="Proteomes" id="UP000593567"/>
    </source>
</evidence>
<dbReference type="GO" id="GO:0005085">
    <property type="term" value="F:guanyl-nucleotide exchange factor activity"/>
    <property type="evidence" value="ECO:0007669"/>
    <property type="project" value="InterPro"/>
</dbReference>
<protein>
    <submittedName>
        <fullName evidence="14">PREB</fullName>
    </submittedName>
</protein>
<evidence type="ECO:0000256" key="1">
    <source>
        <dbReference type="ARBA" id="ARBA00004389"/>
    </source>
</evidence>
<keyword evidence="2" id="KW-0813">Transport</keyword>
<gene>
    <name evidence="14" type="ORF">EB796_020702</name>
</gene>
<evidence type="ECO:0000256" key="8">
    <source>
        <dbReference type="ARBA" id="ARBA00022927"/>
    </source>
</evidence>
<dbReference type="GO" id="GO:0003400">
    <property type="term" value="P:regulation of COPII vesicle coating"/>
    <property type="evidence" value="ECO:0007669"/>
    <property type="project" value="TreeGrafter"/>
</dbReference>
<dbReference type="PANTHER" id="PTHR23284:SF0">
    <property type="entry name" value="PROLACTIN REGULATORY ELEMENT-BINDING PROTEIN"/>
    <property type="match status" value="1"/>
</dbReference>
<keyword evidence="4 12" id="KW-0812">Transmembrane</keyword>
<dbReference type="AlphaFoldDB" id="A0A7J7J4N1"/>
<dbReference type="GO" id="GO:0005789">
    <property type="term" value="C:endoplasmic reticulum membrane"/>
    <property type="evidence" value="ECO:0007669"/>
    <property type="project" value="UniProtKB-SubCell"/>
</dbReference>
<name>A0A7J7J4N1_BUGNE</name>
<keyword evidence="15" id="KW-1185">Reference proteome</keyword>
<dbReference type="SUPFAM" id="SSF50998">
    <property type="entry name" value="Quinoprotein alcohol dehydrogenase-like"/>
    <property type="match status" value="1"/>
</dbReference>
<feature type="domain" description="Anaphase-promoting complex subunit 4-like WD40" evidence="13">
    <location>
        <begin position="181"/>
        <end position="246"/>
    </location>
</feature>
<dbReference type="InterPro" id="IPR011047">
    <property type="entry name" value="Quinoprotein_ADH-like_sf"/>
</dbReference>
<dbReference type="PROSITE" id="PS50294">
    <property type="entry name" value="WD_REPEATS_REGION"/>
    <property type="match status" value="1"/>
</dbReference>
<feature type="transmembrane region" description="Helical" evidence="12">
    <location>
        <begin position="399"/>
        <end position="420"/>
    </location>
</feature>
<comment type="subcellular location">
    <subcellularLocation>
        <location evidence="1">Endoplasmic reticulum membrane</location>
        <topology evidence="1">Single-pass membrane protein</topology>
    </subcellularLocation>
</comment>
<evidence type="ECO:0000256" key="4">
    <source>
        <dbReference type="ARBA" id="ARBA00022692"/>
    </source>
</evidence>
<keyword evidence="6" id="KW-0256">Endoplasmic reticulum</keyword>
<evidence type="ECO:0000256" key="12">
    <source>
        <dbReference type="SAM" id="Phobius"/>
    </source>
</evidence>
<keyword evidence="10 12" id="KW-0472">Membrane</keyword>
<organism evidence="14 15">
    <name type="scientific">Bugula neritina</name>
    <name type="common">Brown bryozoan</name>
    <name type="synonym">Sertularia neritina</name>
    <dbReference type="NCBI Taxonomy" id="10212"/>
    <lineage>
        <taxon>Eukaryota</taxon>
        <taxon>Metazoa</taxon>
        <taxon>Spiralia</taxon>
        <taxon>Lophotrochozoa</taxon>
        <taxon>Bryozoa</taxon>
        <taxon>Gymnolaemata</taxon>
        <taxon>Cheilostomatida</taxon>
        <taxon>Flustrina</taxon>
        <taxon>Buguloidea</taxon>
        <taxon>Bugulidae</taxon>
        <taxon>Bugula</taxon>
    </lineage>
</organism>
<evidence type="ECO:0000256" key="2">
    <source>
        <dbReference type="ARBA" id="ARBA00022448"/>
    </source>
</evidence>
<dbReference type="GO" id="GO:0015031">
    <property type="term" value="P:protein transport"/>
    <property type="evidence" value="ECO:0007669"/>
    <property type="project" value="UniProtKB-KW"/>
</dbReference>
<keyword evidence="7" id="KW-0931">ER-Golgi transport</keyword>
<dbReference type="PANTHER" id="PTHR23284">
    <property type="entry name" value="PROLACTIN REGULATORY ELEMENT BINDING PROTEIN"/>
    <property type="match status" value="1"/>
</dbReference>
<dbReference type="EMBL" id="VXIV02003139">
    <property type="protein sequence ID" value="KAF6021055.1"/>
    <property type="molecule type" value="Genomic_DNA"/>
</dbReference>
<evidence type="ECO:0000313" key="14">
    <source>
        <dbReference type="EMBL" id="KAF6021055.1"/>
    </source>
</evidence>
<sequence length="426" mass="47002">MCSLDNGNMAASTNRLLKNIDFPVFIVEFLGPKHFVVGGGGGASATGVPNGLEIIELSSNEHKTLEAKSVHRFDSGKYAVMNCGLHVDGPRMYLACGHDNKCFIYTIQQKIVTPRPNSPDGQLRKRKSGLTKADDFKHAKKIISFEVQETGQIETDFHKDDAYQNCSVFSADGLRLVTGGADGCVRLWRYPELSKVWETKAHSQEIDCIHIDPLGKQICSTSKDGQLLLWNVEDGTKIAELKWASTPSIKYKHKACRYCMLDEDPKKICLFSIEVPVVNKKGTACYISQWNVNRHIPVFVQSVHTNGSLACMDISHCGKFLAVGTMEGEVAVYSTSNLKQIYYVKNGHKTFVTGLAFAPSSTAGQLVSGNSGFTLLSISIDNQLKLHQSPKPSWKRFKLLLLLLLLLLCTILTVFAAGSLTHTRDT</sequence>
<reference evidence="14" key="1">
    <citation type="submission" date="2020-06" db="EMBL/GenBank/DDBJ databases">
        <title>Draft genome of Bugula neritina, a colonial animal packing powerful symbionts and potential medicines.</title>
        <authorList>
            <person name="Rayko M."/>
        </authorList>
    </citation>
    <scope>NUCLEOTIDE SEQUENCE [LARGE SCALE GENOMIC DNA]</scope>
    <source>
        <strain evidence="14">Kwan_BN1</strain>
    </source>
</reference>
<dbReference type="InterPro" id="IPR024977">
    <property type="entry name" value="Apc4-like_WD40_dom"/>
</dbReference>
<evidence type="ECO:0000256" key="9">
    <source>
        <dbReference type="ARBA" id="ARBA00022989"/>
    </source>
</evidence>
<proteinExistence type="predicted"/>
<keyword evidence="8" id="KW-0653">Protein transport</keyword>
<dbReference type="PROSITE" id="PS00678">
    <property type="entry name" value="WD_REPEATS_1"/>
    <property type="match status" value="1"/>
</dbReference>
<dbReference type="SMART" id="SM00320">
    <property type="entry name" value="WD40"/>
    <property type="match status" value="5"/>
</dbReference>
<keyword evidence="3 11" id="KW-0853">WD repeat</keyword>
<dbReference type="Gene3D" id="2.130.10.10">
    <property type="entry name" value="YVTN repeat-like/Quinoprotein amine dehydrogenase"/>
    <property type="match status" value="1"/>
</dbReference>
<accession>A0A7J7J4N1</accession>
<feature type="repeat" description="WD" evidence="11">
    <location>
        <begin position="199"/>
        <end position="240"/>
    </location>
</feature>
<dbReference type="InterPro" id="IPR045260">
    <property type="entry name" value="Sec12-like"/>
</dbReference>
<evidence type="ECO:0000256" key="3">
    <source>
        <dbReference type="ARBA" id="ARBA00022574"/>
    </source>
</evidence>
<evidence type="ECO:0000256" key="6">
    <source>
        <dbReference type="ARBA" id="ARBA00022824"/>
    </source>
</evidence>
<dbReference type="Pfam" id="PF12894">
    <property type="entry name" value="ANAPC4_WD40"/>
    <property type="match status" value="1"/>
</dbReference>
<evidence type="ECO:0000256" key="7">
    <source>
        <dbReference type="ARBA" id="ARBA00022892"/>
    </source>
</evidence>
<dbReference type="InterPro" id="IPR019775">
    <property type="entry name" value="WD40_repeat_CS"/>
</dbReference>
<dbReference type="InterPro" id="IPR015943">
    <property type="entry name" value="WD40/YVTN_repeat-like_dom_sf"/>
</dbReference>
<keyword evidence="9 12" id="KW-1133">Transmembrane helix</keyword>
<dbReference type="GO" id="GO:0006888">
    <property type="term" value="P:endoplasmic reticulum to Golgi vesicle-mediated transport"/>
    <property type="evidence" value="ECO:0007669"/>
    <property type="project" value="TreeGrafter"/>
</dbReference>